<comment type="caution">
    <text evidence="2">The sequence shown here is derived from an EMBL/GenBank/DDBJ whole genome shotgun (WGS) entry which is preliminary data.</text>
</comment>
<protein>
    <submittedName>
        <fullName evidence="2">Uncharacterized protein</fullName>
    </submittedName>
</protein>
<evidence type="ECO:0000313" key="2">
    <source>
        <dbReference type="EMBL" id="MBW3097059.1"/>
    </source>
</evidence>
<name>A0ABS6WM82_9HYPH</name>
<proteinExistence type="predicted"/>
<feature type="compositionally biased region" description="Polar residues" evidence="1">
    <location>
        <begin position="88"/>
        <end position="97"/>
    </location>
</feature>
<dbReference type="RefSeq" id="WP_219201005.1">
    <property type="nucleotide sequence ID" value="NZ_JAHWQX010000002.1"/>
</dbReference>
<evidence type="ECO:0000256" key="1">
    <source>
        <dbReference type="SAM" id="MobiDB-lite"/>
    </source>
</evidence>
<dbReference type="EMBL" id="JAHWQX010000002">
    <property type="protein sequence ID" value="MBW3097059.1"/>
    <property type="molecule type" value="Genomic_DNA"/>
</dbReference>
<reference evidence="2" key="1">
    <citation type="submission" date="2021-07" db="EMBL/GenBank/DDBJ databases">
        <title>Pseudohoeflea marina sp. nov. a polyhydroxyalcanoate-producing bacterium.</title>
        <authorList>
            <person name="Zheng W."/>
            <person name="Yu S."/>
            <person name="Huang Y."/>
        </authorList>
    </citation>
    <scope>NUCLEOTIDE SEQUENCE</scope>
    <source>
        <strain evidence="2">DP4N28-3</strain>
    </source>
</reference>
<dbReference type="Proteomes" id="UP001430804">
    <property type="component" value="Unassembled WGS sequence"/>
</dbReference>
<keyword evidence="3" id="KW-1185">Reference proteome</keyword>
<feature type="compositionally biased region" description="Basic and acidic residues" evidence="1">
    <location>
        <begin position="60"/>
        <end position="75"/>
    </location>
</feature>
<feature type="compositionally biased region" description="Polar residues" evidence="1">
    <location>
        <begin position="28"/>
        <end position="41"/>
    </location>
</feature>
<gene>
    <name evidence="2" type="ORF">KY465_07185</name>
</gene>
<accession>A0ABS6WM82</accession>
<sequence>MSPMDLGFPIRLLLAEQLERTGAAAGGESQTYERVQRSFTGKRQRGEPHTVRHVVSQNPERLKWSKPMADDKLTETDLANQKMGDNDLQGNDQSNVHNQRHAQPDAKKKADDGVVDSLEKMDKDRRAEEELGKGNRSGG</sequence>
<feature type="region of interest" description="Disordered" evidence="1">
    <location>
        <begin position="22"/>
        <end position="139"/>
    </location>
</feature>
<feature type="compositionally biased region" description="Basic and acidic residues" evidence="1">
    <location>
        <begin position="102"/>
        <end position="133"/>
    </location>
</feature>
<evidence type="ECO:0000313" key="3">
    <source>
        <dbReference type="Proteomes" id="UP001430804"/>
    </source>
</evidence>
<organism evidence="2 3">
    <name type="scientific">Pseudohoeflea coraliihabitans</name>
    <dbReference type="NCBI Taxonomy" id="2860393"/>
    <lineage>
        <taxon>Bacteria</taxon>
        <taxon>Pseudomonadati</taxon>
        <taxon>Pseudomonadota</taxon>
        <taxon>Alphaproteobacteria</taxon>
        <taxon>Hyphomicrobiales</taxon>
        <taxon>Rhizobiaceae</taxon>
        <taxon>Pseudohoeflea</taxon>
    </lineage>
</organism>